<protein>
    <submittedName>
        <fullName evidence="2">Uncharacterized protein</fullName>
    </submittedName>
</protein>
<gene>
    <name evidence="2" type="ORF">SHERM_09246</name>
</gene>
<sequence>KKNHKPNHEESTKYRSNEKKKNRNNNHHIRRKFVTSETISTLTLENRLRWQEVEKYKKTNTNIIPAKSKNLSLLRNGRQLFSGISTLIANRLGPNTFPLPNRLRSWLLDLNCLVNWLLFIVGSAWLNQLNWAD</sequence>
<accession>A0A9N7R158</accession>
<evidence type="ECO:0000256" key="1">
    <source>
        <dbReference type="SAM" id="MobiDB-lite"/>
    </source>
</evidence>
<keyword evidence="3" id="KW-1185">Reference proteome</keyword>
<feature type="region of interest" description="Disordered" evidence="1">
    <location>
        <begin position="1"/>
        <end position="27"/>
    </location>
</feature>
<dbReference type="AlphaFoldDB" id="A0A9N7R158"/>
<proteinExistence type="predicted"/>
<reference evidence="2" key="1">
    <citation type="submission" date="2019-12" db="EMBL/GenBank/DDBJ databases">
        <authorList>
            <person name="Scholes J."/>
        </authorList>
    </citation>
    <scope>NUCLEOTIDE SEQUENCE</scope>
</reference>
<feature type="non-terminal residue" evidence="2">
    <location>
        <position position="1"/>
    </location>
</feature>
<evidence type="ECO:0000313" key="3">
    <source>
        <dbReference type="Proteomes" id="UP001153555"/>
    </source>
</evidence>
<organism evidence="2 3">
    <name type="scientific">Striga hermonthica</name>
    <name type="common">Purple witchweed</name>
    <name type="synonym">Buchnera hermonthica</name>
    <dbReference type="NCBI Taxonomy" id="68872"/>
    <lineage>
        <taxon>Eukaryota</taxon>
        <taxon>Viridiplantae</taxon>
        <taxon>Streptophyta</taxon>
        <taxon>Embryophyta</taxon>
        <taxon>Tracheophyta</taxon>
        <taxon>Spermatophyta</taxon>
        <taxon>Magnoliopsida</taxon>
        <taxon>eudicotyledons</taxon>
        <taxon>Gunneridae</taxon>
        <taxon>Pentapetalae</taxon>
        <taxon>asterids</taxon>
        <taxon>lamiids</taxon>
        <taxon>Lamiales</taxon>
        <taxon>Orobanchaceae</taxon>
        <taxon>Buchnereae</taxon>
        <taxon>Striga</taxon>
    </lineage>
</organism>
<feature type="compositionally biased region" description="Basic and acidic residues" evidence="1">
    <location>
        <begin position="1"/>
        <end position="19"/>
    </location>
</feature>
<name>A0A9N7R158_STRHE</name>
<evidence type="ECO:0000313" key="2">
    <source>
        <dbReference type="EMBL" id="CAA0806277.1"/>
    </source>
</evidence>
<comment type="caution">
    <text evidence="2">The sequence shown here is derived from an EMBL/GenBank/DDBJ whole genome shotgun (WGS) entry which is preliminary data.</text>
</comment>
<dbReference type="EMBL" id="CACSLK010000656">
    <property type="protein sequence ID" value="CAA0806277.1"/>
    <property type="molecule type" value="Genomic_DNA"/>
</dbReference>
<feature type="non-terminal residue" evidence="2">
    <location>
        <position position="133"/>
    </location>
</feature>
<dbReference type="Proteomes" id="UP001153555">
    <property type="component" value="Unassembled WGS sequence"/>
</dbReference>